<keyword evidence="4" id="KW-0275">Fatty acid biosynthesis</keyword>
<keyword evidence="6" id="KW-1185">Reference proteome</keyword>
<evidence type="ECO:0000313" key="5">
    <source>
        <dbReference type="EMBL" id="GLX82572.1"/>
    </source>
</evidence>
<evidence type="ECO:0000313" key="6">
    <source>
        <dbReference type="Proteomes" id="UP001157133"/>
    </source>
</evidence>
<dbReference type="Proteomes" id="UP001157133">
    <property type="component" value="Unassembled WGS sequence"/>
</dbReference>
<dbReference type="InterPro" id="IPR007431">
    <property type="entry name" value="ACP_PD"/>
</dbReference>
<dbReference type="EMBL" id="BSSU01000009">
    <property type="protein sequence ID" value="GLX82572.1"/>
    <property type="molecule type" value="Genomic_DNA"/>
</dbReference>
<reference evidence="5 6" key="1">
    <citation type="submission" date="2023-03" db="EMBL/GenBank/DDBJ databases">
        <title>Draft genome sequence of Thalassotalea eurytherma JCM 18482T.</title>
        <authorList>
            <person name="Sawabe T."/>
        </authorList>
    </citation>
    <scope>NUCLEOTIDE SEQUENCE [LARGE SCALE GENOMIC DNA]</scope>
    <source>
        <strain evidence="5 6">JCM 18482</strain>
    </source>
</reference>
<keyword evidence="4" id="KW-0276">Fatty acid metabolism</keyword>
<name>A0ABQ6H390_9GAMM</name>
<organism evidence="5 6">
    <name type="scientific">Thalassotalea eurytherma</name>
    <dbReference type="NCBI Taxonomy" id="1144278"/>
    <lineage>
        <taxon>Bacteria</taxon>
        <taxon>Pseudomonadati</taxon>
        <taxon>Pseudomonadota</taxon>
        <taxon>Gammaproteobacteria</taxon>
        <taxon>Alteromonadales</taxon>
        <taxon>Colwelliaceae</taxon>
        <taxon>Thalassotalea</taxon>
    </lineage>
</organism>
<proteinExistence type="predicted"/>
<sequence>MNYLAHLYFAQPNADSHMGNLLGDFRKGAQLDSYSQRIKLGLQNHYLVDKFTDSHPLIKLAKQLFKKEHRRFSGIAIDVLFDHFLIAYWSAYPLKSDVTFNKFKTQSYHYLSVNKSIMPERMQRVVTYMTTDDWFEQYRELDGIARALTNIAQRVRFDNDFHHIVDDVYLHYQTLDQIFHQFFPDLMAHVEQLSPEIIRE</sequence>
<evidence type="ECO:0000256" key="2">
    <source>
        <dbReference type="ARBA" id="ARBA00022801"/>
    </source>
</evidence>
<evidence type="ECO:0000256" key="1">
    <source>
        <dbReference type="ARBA" id="ARBA00022516"/>
    </source>
</evidence>
<accession>A0ABQ6H390</accession>
<keyword evidence="1" id="KW-0444">Lipid biosynthesis</keyword>
<gene>
    <name evidence="5" type="ORF">theurythT_20240</name>
</gene>
<dbReference type="Pfam" id="PF04336">
    <property type="entry name" value="ACP_PD"/>
    <property type="match status" value="1"/>
</dbReference>
<dbReference type="RefSeq" id="WP_284207940.1">
    <property type="nucleotide sequence ID" value="NZ_BSSU01000009.1"/>
</dbReference>
<dbReference type="PANTHER" id="PTHR38764:SF1">
    <property type="entry name" value="ACYL CARRIER PROTEIN PHOSPHODIESTERASE"/>
    <property type="match status" value="1"/>
</dbReference>
<keyword evidence="3" id="KW-0443">Lipid metabolism</keyword>
<comment type="caution">
    <text evidence="5">The sequence shown here is derived from an EMBL/GenBank/DDBJ whole genome shotgun (WGS) entry which is preliminary data.</text>
</comment>
<dbReference type="PANTHER" id="PTHR38764">
    <property type="entry name" value="ACYL CARRIER PROTEIN PHOSPHODIESTERASE"/>
    <property type="match status" value="1"/>
</dbReference>
<dbReference type="PIRSF" id="PIRSF011489">
    <property type="entry name" value="DUF479"/>
    <property type="match status" value="1"/>
</dbReference>
<protein>
    <submittedName>
        <fullName evidence="5">ACP phosphodiesterase</fullName>
    </submittedName>
</protein>
<keyword evidence="2" id="KW-0378">Hydrolase</keyword>
<evidence type="ECO:0000256" key="4">
    <source>
        <dbReference type="ARBA" id="ARBA00023160"/>
    </source>
</evidence>
<evidence type="ECO:0000256" key="3">
    <source>
        <dbReference type="ARBA" id="ARBA00023098"/>
    </source>
</evidence>